<dbReference type="EMBL" id="HBUF01461136">
    <property type="protein sequence ID" value="CAG6744173.1"/>
    <property type="molecule type" value="Transcribed_RNA"/>
</dbReference>
<keyword evidence="1" id="KW-0812">Transmembrane</keyword>
<proteinExistence type="predicted"/>
<name>A0A8D8ZAN2_9HEMI</name>
<sequence>MFYSPPTNCNLLKIPPAINKIPHTQQLFPQGHQLFLYYRFLFLSSFLYLSPFSLPLSFLTSSSIFLPPYHLSFSPSIILFYLLFSLSHIIISPFLPLLSVPSILSRCIPPSHRDVYFQ</sequence>
<evidence type="ECO:0000313" key="2">
    <source>
        <dbReference type="EMBL" id="CAG6744173.1"/>
    </source>
</evidence>
<reference evidence="2" key="1">
    <citation type="submission" date="2021-05" db="EMBL/GenBank/DDBJ databases">
        <authorList>
            <person name="Alioto T."/>
            <person name="Alioto T."/>
            <person name="Gomez Garrido J."/>
        </authorList>
    </citation>
    <scope>NUCLEOTIDE SEQUENCE</scope>
</reference>
<feature type="transmembrane region" description="Helical" evidence="1">
    <location>
        <begin position="78"/>
        <end position="98"/>
    </location>
</feature>
<protein>
    <submittedName>
        <fullName evidence="2">Uncharacterized protein</fullName>
    </submittedName>
</protein>
<keyword evidence="1" id="KW-1133">Transmembrane helix</keyword>
<feature type="transmembrane region" description="Helical" evidence="1">
    <location>
        <begin position="36"/>
        <end position="58"/>
    </location>
</feature>
<organism evidence="2">
    <name type="scientific">Cacopsylla melanoneura</name>
    <dbReference type="NCBI Taxonomy" id="428564"/>
    <lineage>
        <taxon>Eukaryota</taxon>
        <taxon>Metazoa</taxon>
        <taxon>Ecdysozoa</taxon>
        <taxon>Arthropoda</taxon>
        <taxon>Hexapoda</taxon>
        <taxon>Insecta</taxon>
        <taxon>Pterygota</taxon>
        <taxon>Neoptera</taxon>
        <taxon>Paraneoptera</taxon>
        <taxon>Hemiptera</taxon>
        <taxon>Sternorrhyncha</taxon>
        <taxon>Psylloidea</taxon>
        <taxon>Psyllidae</taxon>
        <taxon>Psyllinae</taxon>
        <taxon>Cacopsylla</taxon>
    </lineage>
</organism>
<dbReference type="AlphaFoldDB" id="A0A8D8ZAN2"/>
<keyword evidence="1" id="KW-0472">Membrane</keyword>
<accession>A0A8D8ZAN2</accession>
<evidence type="ECO:0000256" key="1">
    <source>
        <dbReference type="SAM" id="Phobius"/>
    </source>
</evidence>